<feature type="domain" description="Methyl-accepting transducer" evidence="5">
    <location>
        <begin position="266"/>
        <end position="495"/>
    </location>
</feature>
<proteinExistence type="inferred from homology"/>
<dbReference type="Gene3D" id="1.10.287.950">
    <property type="entry name" value="Methyl-accepting chemotaxis protein"/>
    <property type="match status" value="1"/>
</dbReference>
<dbReference type="PANTHER" id="PTHR43531">
    <property type="entry name" value="PROTEIN ICFG"/>
    <property type="match status" value="1"/>
</dbReference>
<organism evidence="7 8">
    <name type="scientific">Curvibacter cyanobacteriorum</name>
    <dbReference type="NCBI Taxonomy" id="3026422"/>
    <lineage>
        <taxon>Bacteria</taxon>
        <taxon>Pseudomonadati</taxon>
        <taxon>Pseudomonadota</taxon>
        <taxon>Betaproteobacteria</taxon>
        <taxon>Burkholderiales</taxon>
        <taxon>Comamonadaceae</taxon>
        <taxon>Curvibacter</taxon>
    </lineage>
</organism>
<evidence type="ECO:0000256" key="4">
    <source>
        <dbReference type="SAM" id="Phobius"/>
    </source>
</evidence>
<keyword evidence="3" id="KW-0807">Transducer</keyword>
<keyword evidence="4" id="KW-0812">Transmembrane</keyword>
<dbReference type="Proteomes" id="UP001528673">
    <property type="component" value="Unassembled WGS sequence"/>
</dbReference>
<feature type="domain" description="HAMP" evidence="6">
    <location>
        <begin position="209"/>
        <end position="261"/>
    </location>
</feature>
<gene>
    <name evidence="7" type="ORF">PSQ40_19465</name>
</gene>
<dbReference type="EMBL" id="JAQSIP010000012">
    <property type="protein sequence ID" value="MDD0840764.1"/>
    <property type="molecule type" value="Genomic_DNA"/>
</dbReference>
<comment type="similarity">
    <text evidence="2">Belongs to the methyl-accepting chemotaxis (MCP) protein family.</text>
</comment>
<keyword evidence="1" id="KW-0145">Chemotaxis</keyword>
<evidence type="ECO:0000313" key="7">
    <source>
        <dbReference type="EMBL" id="MDD0840764.1"/>
    </source>
</evidence>
<evidence type="ECO:0000313" key="8">
    <source>
        <dbReference type="Proteomes" id="UP001528673"/>
    </source>
</evidence>
<dbReference type="PROSITE" id="PS50885">
    <property type="entry name" value="HAMP"/>
    <property type="match status" value="1"/>
</dbReference>
<dbReference type="InterPro" id="IPR004089">
    <property type="entry name" value="MCPsignal_dom"/>
</dbReference>
<dbReference type="RefSeq" id="WP_273953547.1">
    <property type="nucleotide sequence ID" value="NZ_JAQSIP010000012.1"/>
</dbReference>
<keyword evidence="4" id="KW-0472">Membrane</keyword>
<reference evidence="7 8" key="1">
    <citation type="submission" date="2023-02" db="EMBL/GenBank/DDBJ databases">
        <title>Bacterial whole genomic sequence of Curvibacter sp. HBC61.</title>
        <authorList>
            <person name="Le V."/>
            <person name="Ko S.-R."/>
            <person name="Ahn C.-Y."/>
            <person name="Oh H.-M."/>
        </authorList>
    </citation>
    <scope>NUCLEOTIDE SEQUENCE [LARGE SCALE GENOMIC DNA]</scope>
    <source>
        <strain evidence="7 8">HBC61</strain>
    </source>
</reference>
<evidence type="ECO:0000259" key="5">
    <source>
        <dbReference type="PROSITE" id="PS50111"/>
    </source>
</evidence>
<comment type="caution">
    <text evidence="7">The sequence shown here is derived from an EMBL/GenBank/DDBJ whole genome shotgun (WGS) entry which is preliminary data.</text>
</comment>
<dbReference type="InterPro" id="IPR003660">
    <property type="entry name" value="HAMP_dom"/>
</dbReference>
<dbReference type="SMART" id="SM00283">
    <property type="entry name" value="MA"/>
    <property type="match status" value="1"/>
</dbReference>
<evidence type="ECO:0000256" key="3">
    <source>
        <dbReference type="PROSITE-ProRule" id="PRU00284"/>
    </source>
</evidence>
<accession>A0ABT5N371</accession>
<keyword evidence="4" id="KW-1133">Transmembrane helix</keyword>
<sequence>MKIRQKVLLSPAVALAALLMLLVFAGLTLQSQQETTAAIVGQRNLTLQNANTVLQDIGQAHAEAYRFMFIMGKVDDKVQARALDKLGSLQAQARRSVKAAAESEALNSAGQAQATRVAQEIEGYLKKVKSALDMADVDMASASQIMQAADDEFRKVHDDVQAWIGSEKAQVQDAMAASQQAYERSLVIGLGLTALALAACVAISLLMARRITAPLQAALGVANRLAQGEIVPVTRVAEEDESSALLNALAGTSDNLRVLVSRIREVASEVSLSSSEIAQGNINLAQRTEATASALQQTAATVQQFSDGVSQAAQGAIQASQRAHTAREAAEESRTEVSRIVDSMAAILASSKKIGEITSVIDGIAFQTNILALNAAVEAARAGEQGRGFAVVAAEVRSLAQRSAVAAKDISNLIRQAGSDVDQGSALVTSVGERTETLVNDIRELAAAVTAIASSADEQSVGIREVNRAVASIESNTQQNAALVEQISANSRGLQDQTELLVQTVGAFRTAGDARNTPLLMQA</sequence>
<name>A0ABT5N371_9BURK</name>
<evidence type="ECO:0000256" key="2">
    <source>
        <dbReference type="ARBA" id="ARBA00029447"/>
    </source>
</evidence>
<feature type="transmembrane region" description="Helical" evidence="4">
    <location>
        <begin position="186"/>
        <end position="208"/>
    </location>
</feature>
<dbReference type="PANTHER" id="PTHR43531:SF11">
    <property type="entry name" value="METHYL-ACCEPTING CHEMOTAXIS PROTEIN 3"/>
    <property type="match status" value="1"/>
</dbReference>
<dbReference type="InterPro" id="IPR004090">
    <property type="entry name" value="Chemotax_Me-accpt_rcpt"/>
</dbReference>
<dbReference type="PRINTS" id="PR00260">
    <property type="entry name" value="CHEMTRNSDUCR"/>
</dbReference>
<keyword evidence="8" id="KW-1185">Reference proteome</keyword>
<protein>
    <submittedName>
        <fullName evidence="7">Methyl-accepting chemotaxis protein</fullName>
    </submittedName>
</protein>
<dbReference type="InterPro" id="IPR051310">
    <property type="entry name" value="MCP_chemotaxis"/>
</dbReference>
<evidence type="ECO:0000259" key="6">
    <source>
        <dbReference type="PROSITE" id="PS50885"/>
    </source>
</evidence>
<dbReference type="Pfam" id="PF00015">
    <property type="entry name" value="MCPsignal"/>
    <property type="match status" value="1"/>
</dbReference>
<dbReference type="PROSITE" id="PS50111">
    <property type="entry name" value="CHEMOTAXIS_TRANSDUC_2"/>
    <property type="match status" value="1"/>
</dbReference>
<dbReference type="SUPFAM" id="SSF58104">
    <property type="entry name" value="Methyl-accepting chemotaxis protein (MCP) signaling domain"/>
    <property type="match status" value="1"/>
</dbReference>
<evidence type="ECO:0000256" key="1">
    <source>
        <dbReference type="ARBA" id="ARBA00022500"/>
    </source>
</evidence>